<dbReference type="SMART" id="SM00671">
    <property type="entry name" value="SEL1"/>
    <property type="match status" value="5"/>
</dbReference>
<keyword evidence="1" id="KW-0732">Signal</keyword>
<dbReference type="InterPro" id="IPR050767">
    <property type="entry name" value="Sel1_AlgK"/>
</dbReference>
<dbReference type="Proteomes" id="UP000254055">
    <property type="component" value="Unassembled WGS sequence"/>
</dbReference>
<gene>
    <name evidence="2" type="primary">podJ_2</name>
    <name evidence="2" type="ORF">NCTC12229_02315</name>
</gene>
<dbReference type="InterPro" id="IPR011990">
    <property type="entry name" value="TPR-like_helical_dom_sf"/>
</dbReference>
<accession>A0A378X888</accession>
<dbReference type="InterPro" id="IPR006597">
    <property type="entry name" value="Sel1-like"/>
</dbReference>
<evidence type="ECO:0000313" key="2">
    <source>
        <dbReference type="EMBL" id="SUA48891.1"/>
    </source>
</evidence>
<organism evidence="2 3">
    <name type="scientific">Neisseria zoodegmatis</name>
    <dbReference type="NCBI Taxonomy" id="326523"/>
    <lineage>
        <taxon>Bacteria</taxon>
        <taxon>Pseudomonadati</taxon>
        <taxon>Pseudomonadota</taxon>
        <taxon>Betaproteobacteria</taxon>
        <taxon>Neisseriales</taxon>
        <taxon>Neisseriaceae</taxon>
        <taxon>Neisseria</taxon>
    </lineage>
</organism>
<dbReference type="SUPFAM" id="SSF81901">
    <property type="entry name" value="HCP-like"/>
    <property type="match status" value="1"/>
</dbReference>
<proteinExistence type="predicted"/>
<sequence length="261" mass="29508">MNSKALIFSILLCVMIPAQVEARDTEPLTQMEEVKANQAIRSLQQGDYKTALKILEGFARAGKPSYQYLVGLIYLKENSTETNLPKAKYWLEKSARQGYIDAQMELVGLYLNGQGDTFKQDYRKALYWTEQAAKQGHVGSQQTLAIMYLDGTGVPVDLAKFLYWTEQAAENGDRVAQYNLGVMHMNSAPELISLNVPMNIPKAIALINKSAVQGYAKAQFYLGKIYQYGLYHPVDKGKARFWYQRAAEQGHEEAVEYLRNL</sequence>
<feature type="signal peptide" evidence="1">
    <location>
        <begin position="1"/>
        <end position="22"/>
    </location>
</feature>
<dbReference type="PANTHER" id="PTHR11102">
    <property type="entry name" value="SEL-1-LIKE PROTEIN"/>
    <property type="match status" value="1"/>
</dbReference>
<dbReference type="RefSeq" id="WP_115135128.1">
    <property type="nucleotide sequence ID" value="NZ_UGRS01000003.1"/>
</dbReference>
<dbReference type="PANTHER" id="PTHR11102:SF160">
    <property type="entry name" value="ERAD-ASSOCIATED E3 UBIQUITIN-PROTEIN LIGASE COMPONENT HRD3"/>
    <property type="match status" value="1"/>
</dbReference>
<reference evidence="2 3" key="1">
    <citation type="submission" date="2018-06" db="EMBL/GenBank/DDBJ databases">
        <authorList>
            <consortium name="Pathogen Informatics"/>
            <person name="Doyle S."/>
        </authorList>
    </citation>
    <scope>NUCLEOTIDE SEQUENCE [LARGE SCALE GENOMIC DNA]</scope>
    <source>
        <strain evidence="2 3">NCTC12229</strain>
    </source>
</reference>
<dbReference type="Gene3D" id="1.25.40.10">
    <property type="entry name" value="Tetratricopeptide repeat domain"/>
    <property type="match status" value="2"/>
</dbReference>
<feature type="chain" id="PRO_5016830247" evidence="1">
    <location>
        <begin position="23"/>
        <end position="261"/>
    </location>
</feature>
<dbReference type="OrthoDB" id="9792653at2"/>
<dbReference type="EMBL" id="UGRS01000003">
    <property type="protein sequence ID" value="SUA48891.1"/>
    <property type="molecule type" value="Genomic_DNA"/>
</dbReference>
<dbReference type="AlphaFoldDB" id="A0A378X888"/>
<evidence type="ECO:0000313" key="3">
    <source>
        <dbReference type="Proteomes" id="UP000254055"/>
    </source>
</evidence>
<name>A0A378X888_9NEIS</name>
<evidence type="ECO:0000256" key="1">
    <source>
        <dbReference type="SAM" id="SignalP"/>
    </source>
</evidence>
<dbReference type="Pfam" id="PF08238">
    <property type="entry name" value="Sel1"/>
    <property type="match status" value="5"/>
</dbReference>
<protein>
    <submittedName>
        <fullName evidence="2">TPR repeat protein</fullName>
    </submittedName>
</protein>